<evidence type="ECO:0000313" key="2">
    <source>
        <dbReference type="EMBL" id="EFY99217.2"/>
    </source>
</evidence>
<accession>E9EZ26</accession>
<protein>
    <submittedName>
        <fullName evidence="2">Uncharacterized protein</fullName>
    </submittedName>
</protein>
<sequence>MLFFVQVDLHYRQPPPTSSSGPPTGSAGPIVSLKTIFHDSLTSSITMFFNGRDEAHQMVMWPVGDNIPEKTRQHLTWVKIVKSLAVQSHTTIDLAVAPKCVAPAEICRHATSLLCSAAVGAEIALLILQLPMKWRNGASMMAEYRRLREKWLKAEGDVLPNGCEQPRVALSSEKEIAKAWATVEPCLDSFRSIIMDMTECINILSEGRKYNAAISPQLLYETIIHVRNATILFSVYEENMGTINKAMIKMETQKRRKTRLRINVALVVIFVAVTAGWFTGGLSTLVFAATGGAAAGGSAANEVSYCLDISKHKELIRQCKKIHRGRPSSSNMSLY</sequence>
<keyword evidence="1" id="KW-1133">Transmembrane helix</keyword>
<dbReference type="Proteomes" id="UP000002498">
    <property type="component" value="Unassembled WGS sequence"/>
</dbReference>
<dbReference type="GeneID" id="19259561"/>
<reference evidence="2 3" key="2">
    <citation type="journal article" date="2014" name="Proc. Natl. Acad. Sci. U.S.A.">
        <title>Trajectory and genomic determinants of fungal-pathogen speciation and host adaptation.</title>
        <authorList>
            <person name="Hu X."/>
            <person name="Xiao G."/>
            <person name="Zheng P."/>
            <person name="Shang Y."/>
            <person name="Su Y."/>
            <person name="Zhang X."/>
            <person name="Liu X."/>
            <person name="Zhan S."/>
            <person name="St Leger R.J."/>
            <person name="Wang C."/>
        </authorList>
    </citation>
    <scope>GENOME REANNOTATION</scope>
    <source>
        <strain evidence="3">ARSEF 23 / ATCC MYA-3075</strain>
    </source>
</reference>
<dbReference type="AlphaFoldDB" id="E9EZ26"/>
<reference evidence="2 3" key="1">
    <citation type="journal article" date="2011" name="PLoS Genet.">
        <title>Genome sequencing and comparative transcriptomics of the model entomopathogenic fungi Metarhizium anisopliae and M. acridum.</title>
        <authorList>
            <person name="Gao Q."/>
            <person name="Jin K."/>
            <person name="Ying S.H."/>
            <person name="Zhang Y."/>
            <person name="Xiao G."/>
            <person name="Shang Y."/>
            <person name="Duan Z."/>
            <person name="Hu X."/>
            <person name="Xie X.Q."/>
            <person name="Zhou G."/>
            <person name="Peng G."/>
            <person name="Luo Z."/>
            <person name="Huang W."/>
            <person name="Wang B."/>
            <person name="Fang W."/>
            <person name="Wang S."/>
            <person name="Zhong Y."/>
            <person name="Ma L.J."/>
            <person name="St Leger R.J."/>
            <person name="Zhao G.P."/>
            <person name="Pei Y."/>
            <person name="Feng M.G."/>
            <person name="Xia Y."/>
            <person name="Wang C."/>
        </authorList>
    </citation>
    <scope>NUCLEOTIDE SEQUENCE [LARGE SCALE GENOMIC DNA]</scope>
    <source>
        <strain evidence="3">ARSEF 23 / ATCC MYA-3075</strain>
    </source>
</reference>
<keyword evidence="1" id="KW-0472">Membrane</keyword>
<keyword evidence="3" id="KW-1185">Reference proteome</keyword>
<proteinExistence type="predicted"/>
<comment type="caution">
    <text evidence="2">The sequence shown here is derived from an EMBL/GenBank/DDBJ whole genome shotgun (WGS) entry which is preliminary data.</text>
</comment>
<evidence type="ECO:0000256" key="1">
    <source>
        <dbReference type="SAM" id="Phobius"/>
    </source>
</evidence>
<dbReference type="HOGENOM" id="CLU_829194_0_0_1"/>
<dbReference type="OrthoDB" id="4586529at2759"/>
<dbReference type="KEGG" id="maj:MAA_05275"/>
<organism evidence="2 3">
    <name type="scientific">Metarhizium robertsii (strain ARSEF 23 / ATCC MYA-3075)</name>
    <name type="common">Metarhizium anisopliae (strain ARSEF 23)</name>
    <dbReference type="NCBI Taxonomy" id="655844"/>
    <lineage>
        <taxon>Eukaryota</taxon>
        <taxon>Fungi</taxon>
        <taxon>Dikarya</taxon>
        <taxon>Ascomycota</taxon>
        <taxon>Pezizomycotina</taxon>
        <taxon>Sordariomycetes</taxon>
        <taxon>Hypocreomycetidae</taxon>
        <taxon>Hypocreales</taxon>
        <taxon>Clavicipitaceae</taxon>
        <taxon>Metarhizium</taxon>
    </lineage>
</organism>
<dbReference type="RefSeq" id="XP_007821464.2">
    <property type="nucleotide sequence ID" value="XM_007823273.2"/>
</dbReference>
<keyword evidence="1" id="KW-0812">Transmembrane</keyword>
<evidence type="ECO:0000313" key="3">
    <source>
        <dbReference type="Proteomes" id="UP000002498"/>
    </source>
</evidence>
<dbReference type="EMBL" id="ADNJ02000002">
    <property type="protein sequence ID" value="EFY99217.2"/>
    <property type="molecule type" value="Genomic_DNA"/>
</dbReference>
<feature type="transmembrane region" description="Helical" evidence="1">
    <location>
        <begin position="260"/>
        <end position="279"/>
    </location>
</feature>
<gene>
    <name evidence="2" type="ORF">MAA_05275</name>
</gene>
<name>E9EZ26_METRA</name>